<sequence>MSEENSSVDGMGDDGMNEIFAGRLWERLVRIGNNTEEQTVVEMVTVAGLM</sequence>
<comment type="caution">
    <text evidence="1">The sequence shown here is derived from an EMBL/GenBank/DDBJ whole genome shotgun (WGS) entry which is preliminary data.</text>
</comment>
<dbReference type="EMBL" id="BGPR01068746">
    <property type="protein sequence ID" value="GBO42593.1"/>
    <property type="molecule type" value="Genomic_DNA"/>
</dbReference>
<keyword evidence="2" id="KW-1185">Reference proteome</keyword>
<protein>
    <submittedName>
        <fullName evidence="1">Uncharacterized protein</fullName>
    </submittedName>
</protein>
<evidence type="ECO:0000313" key="2">
    <source>
        <dbReference type="Proteomes" id="UP000499080"/>
    </source>
</evidence>
<dbReference type="Proteomes" id="UP000499080">
    <property type="component" value="Unassembled WGS sequence"/>
</dbReference>
<proteinExistence type="predicted"/>
<organism evidence="1 2">
    <name type="scientific">Araneus ventricosus</name>
    <name type="common">Orbweaver spider</name>
    <name type="synonym">Epeira ventricosa</name>
    <dbReference type="NCBI Taxonomy" id="182803"/>
    <lineage>
        <taxon>Eukaryota</taxon>
        <taxon>Metazoa</taxon>
        <taxon>Ecdysozoa</taxon>
        <taxon>Arthropoda</taxon>
        <taxon>Chelicerata</taxon>
        <taxon>Arachnida</taxon>
        <taxon>Araneae</taxon>
        <taxon>Araneomorphae</taxon>
        <taxon>Entelegynae</taxon>
        <taxon>Araneoidea</taxon>
        <taxon>Araneidae</taxon>
        <taxon>Araneus</taxon>
    </lineage>
</organism>
<accession>A0A4Y2WYX2</accession>
<gene>
    <name evidence="1" type="ORF">AVEN_37366_1</name>
</gene>
<evidence type="ECO:0000313" key="1">
    <source>
        <dbReference type="EMBL" id="GBO42593.1"/>
    </source>
</evidence>
<name>A0A4Y2WYX2_ARAVE</name>
<dbReference type="AlphaFoldDB" id="A0A4Y2WYX2"/>
<feature type="non-terminal residue" evidence="1">
    <location>
        <position position="50"/>
    </location>
</feature>
<reference evidence="1 2" key="1">
    <citation type="journal article" date="2019" name="Sci. Rep.">
        <title>Orb-weaving spider Araneus ventricosus genome elucidates the spidroin gene catalogue.</title>
        <authorList>
            <person name="Kono N."/>
            <person name="Nakamura H."/>
            <person name="Ohtoshi R."/>
            <person name="Moran D.A.P."/>
            <person name="Shinohara A."/>
            <person name="Yoshida Y."/>
            <person name="Fujiwara M."/>
            <person name="Mori M."/>
            <person name="Tomita M."/>
            <person name="Arakawa K."/>
        </authorList>
    </citation>
    <scope>NUCLEOTIDE SEQUENCE [LARGE SCALE GENOMIC DNA]</scope>
</reference>